<evidence type="ECO:0000256" key="1">
    <source>
        <dbReference type="ARBA" id="ARBA00022737"/>
    </source>
</evidence>
<organism evidence="5 6">
    <name type="scientific">Canna indica</name>
    <name type="common">Indian-shot</name>
    <dbReference type="NCBI Taxonomy" id="4628"/>
    <lineage>
        <taxon>Eukaryota</taxon>
        <taxon>Viridiplantae</taxon>
        <taxon>Streptophyta</taxon>
        <taxon>Embryophyta</taxon>
        <taxon>Tracheophyta</taxon>
        <taxon>Spermatophyta</taxon>
        <taxon>Magnoliopsida</taxon>
        <taxon>Liliopsida</taxon>
        <taxon>Zingiberales</taxon>
        <taxon>Cannaceae</taxon>
        <taxon>Canna</taxon>
    </lineage>
</organism>
<dbReference type="AlphaFoldDB" id="A0AAQ3Q7D9"/>
<feature type="domain" description="EF-hand" evidence="4">
    <location>
        <begin position="63"/>
        <end position="98"/>
    </location>
</feature>
<feature type="domain" description="EF-hand" evidence="4">
    <location>
        <begin position="26"/>
        <end position="61"/>
    </location>
</feature>
<keyword evidence="1" id="KW-0677">Repeat</keyword>
<reference evidence="5 6" key="1">
    <citation type="submission" date="2023-10" db="EMBL/GenBank/DDBJ databases">
        <title>Chromosome-scale genome assembly provides insights into flower coloration mechanisms of Canna indica.</title>
        <authorList>
            <person name="Li C."/>
        </authorList>
    </citation>
    <scope>NUCLEOTIDE SEQUENCE [LARGE SCALE GENOMIC DNA]</scope>
    <source>
        <tissue evidence="5">Flower</tissue>
    </source>
</reference>
<dbReference type="InterPro" id="IPR002048">
    <property type="entry name" value="EF_hand_dom"/>
</dbReference>
<dbReference type="GO" id="GO:0005509">
    <property type="term" value="F:calcium ion binding"/>
    <property type="evidence" value="ECO:0007669"/>
    <property type="project" value="InterPro"/>
</dbReference>
<gene>
    <name evidence="5" type="ORF">Cni_G09072</name>
</gene>
<evidence type="ECO:0000256" key="3">
    <source>
        <dbReference type="SAM" id="MobiDB-lite"/>
    </source>
</evidence>
<sequence>MFDRNDDDDITKKELTDSLENLRICIFDADLASMIKKKDADGDRSVDVDEFVMLYQAIMDGLLGEEEEEEMREAFDQNRDGFITMEELRSFDIKQGRRTEDCKRMISTGNDWPPWGSRSVDDGRNDRRGREEDN</sequence>
<feature type="compositionally biased region" description="Basic and acidic residues" evidence="3">
    <location>
        <begin position="119"/>
        <end position="134"/>
    </location>
</feature>
<keyword evidence="6" id="KW-1185">Reference proteome</keyword>
<evidence type="ECO:0000256" key="2">
    <source>
        <dbReference type="ARBA" id="ARBA00022837"/>
    </source>
</evidence>
<proteinExistence type="predicted"/>
<evidence type="ECO:0000259" key="4">
    <source>
        <dbReference type="PROSITE" id="PS50222"/>
    </source>
</evidence>
<dbReference type="Pfam" id="PF13202">
    <property type="entry name" value="EF-hand_5"/>
    <property type="match status" value="1"/>
</dbReference>
<dbReference type="FunFam" id="1.10.238.10:FF:000178">
    <property type="entry name" value="Calmodulin-2 A"/>
    <property type="match status" value="1"/>
</dbReference>
<dbReference type="InterPro" id="IPR018247">
    <property type="entry name" value="EF_Hand_1_Ca_BS"/>
</dbReference>
<dbReference type="Proteomes" id="UP001327560">
    <property type="component" value="Chromosome 3"/>
</dbReference>
<dbReference type="EMBL" id="CP136892">
    <property type="protein sequence ID" value="WOL00359.1"/>
    <property type="molecule type" value="Genomic_DNA"/>
</dbReference>
<accession>A0AAQ3Q7D9</accession>
<dbReference type="GO" id="GO:0043226">
    <property type="term" value="C:organelle"/>
    <property type="evidence" value="ECO:0007669"/>
    <property type="project" value="UniProtKB-ARBA"/>
</dbReference>
<protein>
    <recommendedName>
        <fullName evidence="4">EF-hand domain-containing protein</fullName>
    </recommendedName>
</protein>
<dbReference type="Gene3D" id="1.10.238.10">
    <property type="entry name" value="EF-hand"/>
    <property type="match status" value="1"/>
</dbReference>
<feature type="region of interest" description="Disordered" evidence="3">
    <location>
        <begin position="105"/>
        <end position="134"/>
    </location>
</feature>
<keyword evidence="2" id="KW-0106">Calcium</keyword>
<dbReference type="InterPro" id="IPR011992">
    <property type="entry name" value="EF-hand-dom_pair"/>
</dbReference>
<evidence type="ECO:0000313" key="5">
    <source>
        <dbReference type="EMBL" id="WOL00359.1"/>
    </source>
</evidence>
<evidence type="ECO:0000313" key="6">
    <source>
        <dbReference type="Proteomes" id="UP001327560"/>
    </source>
</evidence>
<dbReference type="SMART" id="SM00054">
    <property type="entry name" value="EFh"/>
    <property type="match status" value="2"/>
</dbReference>
<name>A0AAQ3Q7D9_9LILI</name>
<dbReference type="PROSITE" id="PS00018">
    <property type="entry name" value="EF_HAND_1"/>
    <property type="match status" value="3"/>
</dbReference>
<dbReference type="SUPFAM" id="SSF47473">
    <property type="entry name" value="EF-hand"/>
    <property type="match status" value="1"/>
</dbReference>
<dbReference type="PROSITE" id="PS50222">
    <property type="entry name" value="EF_HAND_2"/>
    <property type="match status" value="2"/>
</dbReference>